<gene>
    <name evidence="4" type="ORF">TWF506_008320</name>
</gene>
<organism evidence="4 5">
    <name type="scientific">Arthrobotrys conoides</name>
    <dbReference type="NCBI Taxonomy" id="74498"/>
    <lineage>
        <taxon>Eukaryota</taxon>
        <taxon>Fungi</taxon>
        <taxon>Dikarya</taxon>
        <taxon>Ascomycota</taxon>
        <taxon>Pezizomycotina</taxon>
        <taxon>Orbiliomycetes</taxon>
        <taxon>Orbiliales</taxon>
        <taxon>Orbiliaceae</taxon>
        <taxon>Arthrobotrys</taxon>
    </lineage>
</organism>
<evidence type="ECO:0000256" key="2">
    <source>
        <dbReference type="SAM" id="SignalP"/>
    </source>
</evidence>
<dbReference type="InterPro" id="IPR018466">
    <property type="entry name" value="Kre9/Knh1-like_N"/>
</dbReference>
<reference evidence="4 5" key="1">
    <citation type="submission" date="2019-10" db="EMBL/GenBank/DDBJ databases">
        <authorList>
            <person name="Palmer J.M."/>
        </authorList>
    </citation>
    <scope>NUCLEOTIDE SEQUENCE [LARGE SCALE GENOMIC DNA]</scope>
    <source>
        <strain evidence="4 5">TWF506</strain>
    </source>
</reference>
<evidence type="ECO:0000256" key="1">
    <source>
        <dbReference type="ARBA" id="ARBA00022729"/>
    </source>
</evidence>
<dbReference type="EMBL" id="JAVHJM010000005">
    <property type="protein sequence ID" value="KAK6513889.1"/>
    <property type="molecule type" value="Genomic_DNA"/>
</dbReference>
<feature type="signal peptide" evidence="2">
    <location>
        <begin position="1"/>
        <end position="22"/>
    </location>
</feature>
<comment type="caution">
    <text evidence="4">The sequence shown here is derived from an EMBL/GenBank/DDBJ whole genome shotgun (WGS) entry which is preliminary data.</text>
</comment>
<dbReference type="PANTHER" id="PTHR40633">
    <property type="entry name" value="MATRIX PROTEIN, PUTATIVE (AFU_ORTHOLOGUE AFUA_8G05410)-RELATED"/>
    <property type="match status" value="1"/>
</dbReference>
<feature type="domain" description="Yeast cell wall synthesis Kre9/Knh1-like N-terminal" evidence="3">
    <location>
        <begin position="32"/>
        <end position="116"/>
    </location>
</feature>
<dbReference type="AlphaFoldDB" id="A0AAN8RRZ9"/>
<evidence type="ECO:0000313" key="4">
    <source>
        <dbReference type="EMBL" id="KAK6513889.1"/>
    </source>
</evidence>
<name>A0AAN8RRZ9_9PEZI</name>
<dbReference type="Pfam" id="PF10342">
    <property type="entry name" value="Kre9_KNH"/>
    <property type="match status" value="1"/>
</dbReference>
<protein>
    <recommendedName>
        <fullName evidence="3">Yeast cell wall synthesis Kre9/Knh1-like N-terminal domain-containing protein</fullName>
    </recommendedName>
</protein>
<sequence>MNLTTLLLTLFSVLVSPAFVLANYESNTFTAPLAGDIVTAGSAFQVRWINLDGGIVNLVLVRGTPNSLKTIGALAAGIPNVGVFNWNVPANLDAGTDYSIEIQSGAEKNFTPLFTIINPGPGLTSTTFSRIVLPATIFAEKTTEGGPVLTESYPISPSSSATHASPPYQTVIASSSTIIVFPTPADEDLPPEPKQPIPQSPKYTYTGGKIITLDPTPKPRYSSTTVTYERIIPTTFNGTATSFTINRTRTTSTWITPTAGGFANRAFAGVPISLAIVLAGLMIVI</sequence>
<dbReference type="Proteomes" id="UP001307849">
    <property type="component" value="Unassembled WGS sequence"/>
</dbReference>
<dbReference type="InterPro" id="IPR052982">
    <property type="entry name" value="SRP1/TIP1-like"/>
</dbReference>
<accession>A0AAN8RRZ9</accession>
<keyword evidence="5" id="KW-1185">Reference proteome</keyword>
<evidence type="ECO:0000259" key="3">
    <source>
        <dbReference type="Pfam" id="PF10342"/>
    </source>
</evidence>
<keyword evidence="1 2" id="KW-0732">Signal</keyword>
<proteinExistence type="predicted"/>
<dbReference type="PANTHER" id="PTHR40633:SF1">
    <property type="entry name" value="GPI ANCHORED SERINE-THREONINE RICH PROTEIN (AFU_ORTHOLOGUE AFUA_1G03630)"/>
    <property type="match status" value="1"/>
</dbReference>
<evidence type="ECO:0000313" key="5">
    <source>
        <dbReference type="Proteomes" id="UP001307849"/>
    </source>
</evidence>
<feature type="chain" id="PRO_5042908411" description="Yeast cell wall synthesis Kre9/Knh1-like N-terminal domain-containing protein" evidence="2">
    <location>
        <begin position="23"/>
        <end position="285"/>
    </location>
</feature>